<accession>A0A515MHD2</accession>
<sequence>MRGELRHQHADITGALWVAVAVLRMWLPNTITNAIDNTSRRLTDHNTPHIASLAQWSIGTPTPNSAGTTPRNPEQHR</sequence>
<evidence type="ECO:0000313" key="3">
    <source>
        <dbReference type="Proteomes" id="UP000320841"/>
    </source>
</evidence>
<evidence type="ECO:0000256" key="1">
    <source>
        <dbReference type="SAM" id="MobiDB-lite"/>
    </source>
</evidence>
<dbReference type="RefSeq" id="YP_009848280.1">
    <property type="nucleotide sequence ID" value="NC_048782.1"/>
</dbReference>
<keyword evidence="3" id="KW-1185">Reference proteome</keyword>
<feature type="region of interest" description="Disordered" evidence="1">
    <location>
        <begin position="53"/>
        <end position="77"/>
    </location>
</feature>
<dbReference type="EMBL" id="MK967380">
    <property type="protein sequence ID" value="QDM56081.1"/>
    <property type="molecule type" value="Genomic_DNA"/>
</dbReference>
<reference evidence="2 3" key="1">
    <citation type="submission" date="2019-05" db="EMBL/GenBank/DDBJ databases">
        <authorList>
            <person name="Andrick R."/>
            <person name="Dugal D."/>
            <person name="Kinney M."/>
            <person name="Taplin D."/>
            <person name="Molloy S.D."/>
            <person name="Garlena R.A."/>
            <person name="Russell D.A."/>
            <person name="Pope W.H."/>
            <person name="Jacobs-Sera D."/>
            <person name="Hatfull G.F."/>
        </authorList>
    </citation>
    <scope>NUCLEOTIDE SEQUENCE [LARGE SCALE GENOMIC DNA]</scope>
</reference>
<feature type="compositionally biased region" description="Polar residues" evidence="1">
    <location>
        <begin position="54"/>
        <end position="77"/>
    </location>
</feature>
<gene>
    <name evidence="2" type="primary">66</name>
    <name evidence="2" type="ORF">SEA_SLEEPYHEAD_66</name>
</gene>
<dbReference type="GeneID" id="55618698"/>
<evidence type="ECO:0000313" key="2">
    <source>
        <dbReference type="EMBL" id="QDM56081.1"/>
    </source>
</evidence>
<proteinExistence type="predicted"/>
<dbReference type="Proteomes" id="UP000320841">
    <property type="component" value="Segment"/>
</dbReference>
<organism evidence="2 3">
    <name type="scientific">Rhodococcus phage Sleepyhead</name>
    <dbReference type="NCBI Taxonomy" id="2591131"/>
    <lineage>
        <taxon>Viruses</taxon>
        <taxon>Duplodnaviria</taxon>
        <taxon>Heunggongvirae</taxon>
        <taxon>Uroviricota</taxon>
        <taxon>Caudoviricetes</taxon>
        <taxon>Sleepyheadvirus</taxon>
        <taxon>Sleepyheadvirus sleepyhead</taxon>
    </lineage>
</organism>
<protein>
    <submittedName>
        <fullName evidence="2">Uncharacterized protein</fullName>
    </submittedName>
</protein>
<name>A0A515MHD2_9CAUD</name>
<dbReference type="KEGG" id="vg:55618698"/>